<dbReference type="PANTHER" id="PTHR10209:SF751">
    <property type="entry name" value="OS06G0255100 PROTEIN"/>
    <property type="match status" value="1"/>
</dbReference>
<keyword evidence="9" id="KW-1185">Reference proteome</keyword>
<dbReference type="PANTHER" id="PTHR10209">
    <property type="entry name" value="OXIDOREDUCTASE, 2OG-FE II OXYGENASE FAMILY PROTEIN"/>
    <property type="match status" value="1"/>
</dbReference>
<name>A0AAD7LBL4_QUISA</name>
<dbReference type="InterPro" id="IPR026992">
    <property type="entry name" value="DIOX_N"/>
</dbReference>
<evidence type="ECO:0000256" key="2">
    <source>
        <dbReference type="ARBA" id="ARBA00008056"/>
    </source>
</evidence>
<keyword evidence="5 6" id="KW-0408">Iron</keyword>
<keyword evidence="3 6" id="KW-0479">Metal-binding</keyword>
<protein>
    <submittedName>
        <fullName evidence="8">1-aminocyclopropane-1-carboxylate oxidase-like 1</fullName>
    </submittedName>
</protein>
<comment type="similarity">
    <text evidence="2 6">Belongs to the iron/ascorbate-dependent oxidoreductase family.</text>
</comment>
<dbReference type="Pfam" id="PF03171">
    <property type="entry name" value="2OG-FeII_Oxy"/>
    <property type="match status" value="1"/>
</dbReference>
<gene>
    <name evidence="8" type="ORF">O6P43_025902</name>
</gene>
<evidence type="ECO:0000256" key="5">
    <source>
        <dbReference type="ARBA" id="ARBA00023004"/>
    </source>
</evidence>
<evidence type="ECO:0000256" key="1">
    <source>
        <dbReference type="ARBA" id="ARBA00001962"/>
    </source>
</evidence>
<dbReference type="InterPro" id="IPR044861">
    <property type="entry name" value="IPNS-like_FE2OG_OXY"/>
</dbReference>
<feature type="domain" description="Fe2OG dioxygenase" evidence="7">
    <location>
        <begin position="222"/>
        <end position="328"/>
    </location>
</feature>
<dbReference type="Gene3D" id="2.60.120.330">
    <property type="entry name" value="B-lactam Antibiotic, Isopenicillin N Synthase, Chain"/>
    <property type="match status" value="1"/>
</dbReference>
<evidence type="ECO:0000256" key="6">
    <source>
        <dbReference type="RuleBase" id="RU003682"/>
    </source>
</evidence>
<evidence type="ECO:0000313" key="9">
    <source>
        <dbReference type="Proteomes" id="UP001163823"/>
    </source>
</evidence>
<dbReference type="KEGG" id="qsa:O6P43_025902"/>
<comment type="cofactor">
    <cofactor evidence="1">
        <name>Fe cation</name>
        <dbReference type="ChEBI" id="CHEBI:24875"/>
    </cofactor>
</comment>
<keyword evidence="4 6" id="KW-0560">Oxidoreductase</keyword>
<comment type="caution">
    <text evidence="8">The sequence shown here is derived from an EMBL/GenBank/DDBJ whole genome shotgun (WGS) entry which is preliminary data.</text>
</comment>
<dbReference type="AlphaFoldDB" id="A0AAD7LBL4"/>
<proteinExistence type="inferred from homology"/>
<dbReference type="InterPro" id="IPR005123">
    <property type="entry name" value="Oxoglu/Fe-dep_dioxygenase_dom"/>
</dbReference>
<dbReference type="InterPro" id="IPR027443">
    <property type="entry name" value="IPNS-like_sf"/>
</dbReference>
<sequence>MSFQDVKHFLSSISMAETTADSAGQYDRAKALKQFDDSKIGVKGLVDSGINSIPRFFIHPPEILSDLKPTPESKNQILTIDLSGVDSPDHRSTIVNQIRKASADFGFFQIINHGIPLQVLDRTIDSFKTFHEQPTEIKAQIYGKETGTGVFFLSNSDLYHSKAASWRDALQVRLDPNVPDYSQIPQICRDQVIEWDREIQRLGEVLMGLLSEGLGLSSERLKEMNCLKRRVIVGQYYPYCPQPDLTVGIEPHSDPTVLTVLLQDHIGGLQVKCSEGWVDVKPTPGALVVNIGDLLQIISNEEYKSVEHRVLANSNREPRVSIAFFFNPSGLEDLYGPLSELTSPEKPPLYRHFTLNEFLKGFFTKEYGKSLANNFRQ</sequence>
<evidence type="ECO:0000256" key="4">
    <source>
        <dbReference type="ARBA" id="ARBA00023002"/>
    </source>
</evidence>
<dbReference type="GO" id="GO:0046872">
    <property type="term" value="F:metal ion binding"/>
    <property type="evidence" value="ECO:0007669"/>
    <property type="project" value="UniProtKB-KW"/>
</dbReference>
<dbReference type="EMBL" id="JARAOO010000010">
    <property type="protein sequence ID" value="KAJ7954310.1"/>
    <property type="molecule type" value="Genomic_DNA"/>
</dbReference>
<dbReference type="GO" id="GO:0051213">
    <property type="term" value="F:dioxygenase activity"/>
    <property type="evidence" value="ECO:0007669"/>
    <property type="project" value="UniProtKB-ARBA"/>
</dbReference>
<dbReference type="Pfam" id="PF14226">
    <property type="entry name" value="DIOX_N"/>
    <property type="match status" value="1"/>
</dbReference>
<accession>A0AAD7LBL4</accession>
<organism evidence="8 9">
    <name type="scientific">Quillaja saponaria</name>
    <name type="common">Soap bark tree</name>
    <dbReference type="NCBI Taxonomy" id="32244"/>
    <lineage>
        <taxon>Eukaryota</taxon>
        <taxon>Viridiplantae</taxon>
        <taxon>Streptophyta</taxon>
        <taxon>Embryophyta</taxon>
        <taxon>Tracheophyta</taxon>
        <taxon>Spermatophyta</taxon>
        <taxon>Magnoliopsida</taxon>
        <taxon>eudicotyledons</taxon>
        <taxon>Gunneridae</taxon>
        <taxon>Pentapetalae</taxon>
        <taxon>rosids</taxon>
        <taxon>fabids</taxon>
        <taxon>Fabales</taxon>
        <taxon>Quillajaceae</taxon>
        <taxon>Quillaja</taxon>
    </lineage>
</organism>
<dbReference type="Proteomes" id="UP001163823">
    <property type="component" value="Chromosome 10"/>
</dbReference>
<reference evidence="8" key="1">
    <citation type="journal article" date="2023" name="Science">
        <title>Elucidation of the pathway for biosynthesis of saponin adjuvants from the soapbark tree.</title>
        <authorList>
            <person name="Reed J."/>
            <person name="Orme A."/>
            <person name="El-Demerdash A."/>
            <person name="Owen C."/>
            <person name="Martin L.B.B."/>
            <person name="Misra R.C."/>
            <person name="Kikuchi S."/>
            <person name="Rejzek M."/>
            <person name="Martin A.C."/>
            <person name="Harkess A."/>
            <person name="Leebens-Mack J."/>
            <person name="Louveau T."/>
            <person name="Stephenson M.J."/>
            <person name="Osbourn A."/>
        </authorList>
    </citation>
    <scope>NUCLEOTIDE SEQUENCE</scope>
    <source>
        <strain evidence="8">S10</strain>
    </source>
</reference>
<dbReference type="PROSITE" id="PS51471">
    <property type="entry name" value="FE2OG_OXY"/>
    <property type="match status" value="1"/>
</dbReference>
<evidence type="ECO:0000256" key="3">
    <source>
        <dbReference type="ARBA" id="ARBA00022723"/>
    </source>
</evidence>
<evidence type="ECO:0000313" key="8">
    <source>
        <dbReference type="EMBL" id="KAJ7954310.1"/>
    </source>
</evidence>
<dbReference type="FunFam" id="2.60.120.330:FF:000005">
    <property type="entry name" value="1-aminocyclopropane-1-carboxylate oxidase homolog 1"/>
    <property type="match status" value="1"/>
</dbReference>
<evidence type="ECO:0000259" key="7">
    <source>
        <dbReference type="PROSITE" id="PS51471"/>
    </source>
</evidence>
<dbReference type="SUPFAM" id="SSF51197">
    <property type="entry name" value="Clavaminate synthase-like"/>
    <property type="match status" value="1"/>
</dbReference>